<protein>
    <recommendedName>
        <fullName evidence="3">SH3b domain-containing protein</fullName>
    </recommendedName>
</protein>
<gene>
    <name evidence="1" type="ORF">DLM78_19325</name>
</gene>
<dbReference type="PROSITE" id="PS51257">
    <property type="entry name" value="PROKAR_LIPOPROTEIN"/>
    <property type="match status" value="1"/>
</dbReference>
<dbReference type="Gene3D" id="2.30.30.40">
    <property type="entry name" value="SH3 Domains"/>
    <property type="match status" value="1"/>
</dbReference>
<evidence type="ECO:0000313" key="2">
    <source>
        <dbReference type="Proteomes" id="UP000266669"/>
    </source>
</evidence>
<accession>A0A8B3CNC8</accession>
<organism evidence="1 2">
    <name type="scientific">Leptospira stimsonii</name>
    <dbReference type="NCBI Taxonomy" id="2202203"/>
    <lineage>
        <taxon>Bacteria</taxon>
        <taxon>Pseudomonadati</taxon>
        <taxon>Spirochaetota</taxon>
        <taxon>Spirochaetia</taxon>
        <taxon>Leptospirales</taxon>
        <taxon>Leptospiraceae</taxon>
        <taxon>Leptospira</taxon>
    </lineage>
</organism>
<proteinExistence type="predicted"/>
<name>A0A8B3CNC8_9LEPT</name>
<dbReference type="AlphaFoldDB" id="A0A8B3CNC8"/>
<sequence length="229" mass="25762">MNMKIVILTLLWIFSCESLPKRESFTTIKYVFAKSGLILRKKPDLNSESILTIPYGSKVIVSLDGQSRELLEIEGLKGYYISIKYSGHTGFVFDGLLSVLIPPDNKSKDITNYLEKQFKRTKGPIYGSVNADNSETKVYEIYYENGIKSSTTIYLGGGYTSVSIPNATINDGKLLLLTLYPKLKKVKFIKEKNLESFTINLKDDVTGIEEYYNIRFVDTTLTISVGGQT</sequence>
<reference evidence="2" key="1">
    <citation type="submission" date="2018-05" db="EMBL/GenBank/DDBJ databases">
        <title>Leptospira yasudae sp. nov. and Leptospira stimsonii sp. nov., two pathogenic species of the genus Leptospira isolated from environmental sources.</title>
        <authorList>
            <person name="Casanovas-Massana A."/>
            <person name="Hamond C."/>
            <person name="Santos L.A."/>
            <person name="Hacker K.P."/>
            <person name="Balassiano I."/>
            <person name="Medeiros M.A."/>
            <person name="Reis M.G."/>
            <person name="Ko A.I."/>
            <person name="Wunder E.A."/>
        </authorList>
    </citation>
    <scope>NUCLEOTIDE SEQUENCE [LARGE SCALE GENOMIC DNA]</scope>
    <source>
        <strain evidence="2">AMB6-RJ</strain>
    </source>
</reference>
<evidence type="ECO:0008006" key="3">
    <source>
        <dbReference type="Google" id="ProtNLM"/>
    </source>
</evidence>
<dbReference type="Proteomes" id="UP000266669">
    <property type="component" value="Unassembled WGS sequence"/>
</dbReference>
<comment type="caution">
    <text evidence="1">The sequence shown here is derived from an EMBL/GenBank/DDBJ whole genome shotgun (WGS) entry which is preliminary data.</text>
</comment>
<dbReference type="EMBL" id="QHCS01000006">
    <property type="protein sequence ID" value="RHX84223.1"/>
    <property type="molecule type" value="Genomic_DNA"/>
</dbReference>
<dbReference type="RefSeq" id="WP_118983413.1">
    <property type="nucleotide sequence ID" value="NZ_QHCS01000006.1"/>
</dbReference>
<evidence type="ECO:0000313" key="1">
    <source>
        <dbReference type="EMBL" id="RHX84223.1"/>
    </source>
</evidence>